<accession>A0AA88X715</accession>
<dbReference type="PANTHER" id="PTHR32166:SF122">
    <property type="entry name" value="OS09G0499600 PROTEIN"/>
    <property type="match status" value="1"/>
</dbReference>
<sequence>MVVVTISMGEQVVFSGVVGNVVQWNVTDNSSSIVSAPARSDDLAWAHDDDSEDIALSANSIGKAGKKKGKEVAVASKRKKGTMFLKSIDASGLTKDTDTLYGIFNEVVQLIGPNYIVQFITEAAGKRLKRNLADVRHFPTVDGTIIKAKNITKFIDNHGFVVNMMRKEFTNGRELCRPGITRFATNILSLQCLLKFKKELR</sequence>
<gene>
    <name evidence="2" type="ORF">RJ639_028471</name>
</gene>
<dbReference type="PANTHER" id="PTHR32166">
    <property type="entry name" value="OSJNBA0013A04.12 PROTEIN"/>
    <property type="match status" value="1"/>
</dbReference>
<keyword evidence="3" id="KW-1185">Reference proteome</keyword>
<proteinExistence type="predicted"/>
<protein>
    <recommendedName>
        <fullName evidence="1">DUF659 domain-containing protein</fullName>
    </recommendedName>
</protein>
<feature type="domain" description="DUF659" evidence="1">
    <location>
        <begin position="74"/>
        <end position="126"/>
    </location>
</feature>
<dbReference type="Pfam" id="PF04937">
    <property type="entry name" value="DUF659"/>
    <property type="match status" value="1"/>
</dbReference>
<dbReference type="EMBL" id="JAVXUP010000039">
    <property type="protein sequence ID" value="KAK3041211.1"/>
    <property type="molecule type" value="Genomic_DNA"/>
</dbReference>
<comment type="caution">
    <text evidence="2">The sequence shown here is derived from an EMBL/GenBank/DDBJ whole genome shotgun (WGS) entry which is preliminary data.</text>
</comment>
<dbReference type="AlphaFoldDB" id="A0AA88X715"/>
<evidence type="ECO:0000313" key="3">
    <source>
        <dbReference type="Proteomes" id="UP001188597"/>
    </source>
</evidence>
<dbReference type="SUPFAM" id="SSF53098">
    <property type="entry name" value="Ribonuclease H-like"/>
    <property type="match status" value="1"/>
</dbReference>
<name>A0AA88X715_9ASTE</name>
<reference evidence="2" key="1">
    <citation type="submission" date="2022-12" db="EMBL/GenBank/DDBJ databases">
        <title>Draft genome assemblies for two species of Escallonia (Escalloniales).</title>
        <authorList>
            <person name="Chanderbali A."/>
            <person name="Dervinis C."/>
            <person name="Anghel I."/>
            <person name="Soltis D."/>
            <person name="Soltis P."/>
            <person name="Zapata F."/>
        </authorList>
    </citation>
    <scope>NUCLEOTIDE SEQUENCE</scope>
    <source>
        <strain evidence="2">UCBG64.0493</strain>
        <tissue evidence="2">Leaf</tissue>
    </source>
</reference>
<dbReference type="InterPro" id="IPR012337">
    <property type="entry name" value="RNaseH-like_sf"/>
</dbReference>
<dbReference type="Proteomes" id="UP001188597">
    <property type="component" value="Unassembled WGS sequence"/>
</dbReference>
<evidence type="ECO:0000259" key="1">
    <source>
        <dbReference type="Pfam" id="PF04937"/>
    </source>
</evidence>
<organism evidence="2 3">
    <name type="scientific">Escallonia herrerae</name>
    <dbReference type="NCBI Taxonomy" id="1293975"/>
    <lineage>
        <taxon>Eukaryota</taxon>
        <taxon>Viridiplantae</taxon>
        <taxon>Streptophyta</taxon>
        <taxon>Embryophyta</taxon>
        <taxon>Tracheophyta</taxon>
        <taxon>Spermatophyta</taxon>
        <taxon>Magnoliopsida</taxon>
        <taxon>eudicotyledons</taxon>
        <taxon>Gunneridae</taxon>
        <taxon>Pentapetalae</taxon>
        <taxon>asterids</taxon>
        <taxon>campanulids</taxon>
        <taxon>Escalloniales</taxon>
        <taxon>Escalloniaceae</taxon>
        <taxon>Escallonia</taxon>
    </lineage>
</organism>
<evidence type="ECO:0000313" key="2">
    <source>
        <dbReference type="EMBL" id="KAK3041211.1"/>
    </source>
</evidence>
<dbReference type="InterPro" id="IPR007021">
    <property type="entry name" value="DUF659"/>
</dbReference>